<dbReference type="EMBL" id="CP002865">
    <property type="protein sequence ID" value="AEI38283.1"/>
    <property type="molecule type" value="Genomic_DNA"/>
</dbReference>
<evidence type="ECO:0000256" key="1">
    <source>
        <dbReference type="SAM" id="Phobius"/>
    </source>
</evidence>
<dbReference type="STRING" id="579138.Zymop_1393"/>
<gene>
    <name evidence="2" type="ordered locus">Zymop_1393</name>
</gene>
<organism evidence="2 3">
    <name type="scientific">Zymomonas mobilis subsp. pomaceae (strain ATCC 29192 / DSM 22645 / JCM 10191 / CCUG 17912 / NBRC 13757 / NCIMB 11200 / NRRL B-4491 / Barker I)</name>
    <dbReference type="NCBI Taxonomy" id="579138"/>
    <lineage>
        <taxon>Bacteria</taxon>
        <taxon>Pseudomonadati</taxon>
        <taxon>Pseudomonadota</taxon>
        <taxon>Alphaproteobacteria</taxon>
        <taxon>Sphingomonadales</taxon>
        <taxon>Zymomonadaceae</taxon>
        <taxon>Zymomonas</taxon>
    </lineage>
</organism>
<evidence type="ECO:0000313" key="3">
    <source>
        <dbReference type="Proteomes" id="UP000000491"/>
    </source>
</evidence>
<feature type="transmembrane region" description="Helical" evidence="1">
    <location>
        <begin position="73"/>
        <end position="95"/>
    </location>
</feature>
<dbReference type="KEGG" id="zmp:Zymop_1393"/>
<dbReference type="Proteomes" id="UP000000491">
    <property type="component" value="Chromosome"/>
</dbReference>
<dbReference type="RefSeq" id="WP_013934672.1">
    <property type="nucleotide sequence ID" value="NC_015709.1"/>
</dbReference>
<keyword evidence="1" id="KW-1133">Transmembrane helix</keyword>
<dbReference type="AlphaFoldDB" id="F8EV65"/>
<feature type="transmembrane region" description="Helical" evidence="1">
    <location>
        <begin position="48"/>
        <end position="67"/>
    </location>
</feature>
<proteinExistence type="predicted"/>
<dbReference type="PATRIC" id="fig|579138.3.peg.1476"/>
<evidence type="ECO:0000313" key="2">
    <source>
        <dbReference type="EMBL" id="AEI38283.1"/>
    </source>
</evidence>
<dbReference type="HOGENOM" id="CLU_148102_0_0_5"/>
<keyword evidence="1" id="KW-0472">Membrane</keyword>
<protein>
    <recommendedName>
        <fullName evidence="4">Transmembrane protein</fullName>
    </recommendedName>
</protein>
<feature type="transmembrane region" description="Helical" evidence="1">
    <location>
        <begin position="116"/>
        <end position="139"/>
    </location>
</feature>
<keyword evidence="1" id="KW-0812">Transmembrane</keyword>
<sequence length="147" mass="16582">MTSSECPNPNIDTLSSQMAAAGSEIDPYETLDPHAKAQAIHRFHLQKLFLIILGAIAWIFAAASWRLGPSAHAMGLFRIIWAPIFLTFFILWARLPRSLRGHVIRSVLFPKLTKFFLIRDLSLPCLFFCVSLLAAGQAFNLLPFWKL</sequence>
<accession>F8EV65</accession>
<reference evidence="2 3" key="1">
    <citation type="journal article" date="2011" name="J. Bacteriol.">
        <title>Genome sequence of the ethanol-producing Zymomonas mobilis subsp. pomaceae lectotype strain ATCC 29192.</title>
        <authorList>
            <person name="Kouvelis V.N."/>
            <person name="Davenport K.W."/>
            <person name="Brettin T.S."/>
            <person name="Bruce D."/>
            <person name="Detter C."/>
            <person name="Han C.S."/>
            <person name="Nolan M."/>
            <person name="Tapia R."/>
            <person name="Damoulaki A."/>
            <person name="Kyrpides N.C."/>
            <person name="Typas M.A."/>
            <person name="Pappas K.M."/>
        </authorList>
    </citation>
    <scope>NUCLEOTIDE SEQUENCE [LARGE SCALE GENOMIC DNA]</scope>
    <source>
        <strain evidence="3">ATCC 29192 / DSM 22645 / JCM 10191 / CCUG 17912 / NBRC 13757 / NCIMB 11200 / NRRL B-4491 / Barker I</strain>
    </source>
</reference>
<name>F8EV65_ZYMMT</name>
<evidence type="ECO:0008006" key="4">
    <source>
        <dbReference type="Google" id="ProtNLM"/>
    </source>
</evidence>